<reference evidence="1" key="1">
    <citation type="submission" date="2018-02" db="EMBL/GenBank/DDBJ databases">
        <title>Rhizophora mucronata_Transcriptome.</title>
        <authorList>
            <person name="Meera S.P."/>
            <person name="Sreeshan A."/>
            <person name="Augustine A."/>
        </authorList>
    </citation>
    <scope>NUCLEOTIDE SEQUENCE</scope>
    <source>
        <tissue evidence="1">Leaf</tissue>
    </source>
</reference>
<protein>
    <submittedName>
        <fullName evidence="1">Uncharacterized protein</fullName>
    </submittedName>
</protein>
<dbReference type="EMBL" id="GGEC01041405">
    <property type="protein sequence ID" value="MBX21889.1"/>
    <property type="molecule type" value="Transcribed_RNA"/>
</dbReference>
<sequence length="28" mass="3324">MKCICSLEHPLTFHIQEIKNFLCQGEFN</sequence>
<dbReference type="AlphaFoldDB" id="A0A2P2LV79"/>
<organism evidence="1">
    <name type="scientific">Rhizophora mucronata</name>
    <name type="common">Asiatic mangrove</name>
    <dbReference type="NCBI Taxonomy" id="61149"/>
    <lineage>
        <taxon>Eukaryota</taxon>
        <taxon>Viridiplantae</taxon>
        <taxon>Streptophyta</taxon>
        <taxon>Embryophyta</taxon>
        <taxon>Tracheophyta</taxon>
        <taxon>Spermatophyta</taxon>
        <taxon>Magnoliopsida</taxon>
        <taxon>eudicotyledons</taxon>
        <taxon>Gunneridae</taxon>
        <taxon>Pentapetalae</taxon>
        <taxon>rosids</taxon>
        <taxon>fabids</taxon>
        <taxon>Malpighiales</taxon>
        <taxon>Rhizophoraceae</taxon>
        <taxon>Rhizophora</taxon>
    </lineage>
</organism>
<proteinExistence type="predicted"/>
<accession>A0A2P2LV79</accession>
<name>A0A2P2LV79_RHIMU</name>
<evidence type="ECO:0000313" key="1">
    <source>
        <dbReference type="EMBL" id="MBX21889.1"/>
    </source>
</evidence>